<evidence type="ECO:0000256" key="2">
    <source>
        <dbReference type="ARBA" id="ARBA00007055"/>
    </source>
</evidence>
<evidence type="ECO:0000256" key="10">
    <source>
        <dbReference type="SAM" id="SignalP"/>
    </source>
</evidence>
<dbReference type="SUPFAM" id="SSF56935">
    <property type="entry name" value="Porins"/>
    <property type="match status" value="1"/>
</dbReference>
<name>A0A443IGC1_9GAMM</name>
<dbReference type="RefSeq" id="WP_128175788.1">
    <property type="nucleotide sequence ID" value="NZ_CP071409.1"/>
</dbReference>
<reference evidence="11 12" key="1">
    <citation type="submission" date="2014-04" db="EMBL/GenBank/DDBJ databases">
        <title>Draft genome sequence of Pantoea beijingensis strain LMG 27579, an emerging pathogen to Pleurotus eryngii with potential industrial application.</title>
        <authorList>
            <person name="Xu F."/>
            <person name="Liu Y."/>
            <person name="Wang S."/>
            <person name="Yin Y."/>
            <person name="Ma Y."/>
            <person name="Zhao S."/>
            <person name="Rong C."/>
        </authorList>
    </citation>
    <scope>NUCLEOTIDE SEQUENCE [LARGE SCALE GENOMIC DNA]</scope>
    <source>
        <strain evidence="11 12">LMG 27579</strain>
    </source>
</reference>
<keyword evidence="10" id="KW-0732">Signal</keyword>
<dbReference type="Gene3D" id="2.40.170.10">
    <property type="entry name" value="Porin, LamB type"/>
    <property type="match status" value="1"/>
</dbReference>
<gene>
    <name evidence="11" type="primary">lamB</name>
    <name evidence="11" type="ORF">ED28_04775</name>
</gene>
<evidence type="ECO:0000256" key="1">
    <source>
        <dbReference type="ARBA" id="ARBA00004571"/>
    </source>
</evidence>
<keyword evidence="5" id="KW-0812">Transmembrane</keyword>
<dbReference type="NCBIfam" id="NF006860">
    <property type="entry name" value="PRK09360.1"/>
    <property type="match status" value="1"/>
</dbReference>
<accession>A0A443IGC1</accession>
<evidence type="ECO:0000256" key="4">
    <source>
        <dbReference type="ARBA" id="ARBA00022452"/>
    </source>
</evidence>
<dbReference type="CDD" id="cd01346">
    <property type="entry name" value="Maltoporin-like"/>
    <property type="match status" value="1"/>
</dbReference>
<dbReference type="GO" id="GO:0015144">
    <property type="term" value="F:carbohydrate transmembrane transporter activity"/>
    <property type="evidence" value="ECO:0007669"/>
    <property type="project" value="TreeGrafter"/>
</dbReference>
<keyword evidence="12" id="KW-1185">Reference proteome</keyword>
<dbReference type="EMBL" id="JMEE01000004">
    <property type="protein sequence ID" value="RWR03113.1"/>
    <property type="molecule type" value="Genomic_DNA"/>
</dbReference>
<organism evidence="11 12">
    <name type="scientific">[Pantoea] beijingensis</name>
    <dbReference type="NCBI Taxonomy" id="1324864"/>
    <lineage>
        <taxon>Bacteria</taxon>
        <taxon>Pseudomonadati</taxon>
        <taxon>Pseudomonadota</taxon>
        <taxon>Gammaproteobacteria</taxon>
        <taxon>Enterobacterales</taxon>
        <taxon>Erwiniaceae</taxon>
        <taxon>Erwinia</taxon>
    </lineage>
</organism>
<evidence type="ECO:0000256" key="7">
    <source>
        <dbReference type="ARBA" id="ARBA00023114"/>
    </source>
</evidence>
<feature type="chain" id="PRO_5019285943" evidence="10">
    <location>
        <begin position="25"/>
        <end position="438"/>
    </location>
</feature>
<dbReference type="GO" id="GO:0006811">
    <property type="term" value="P:monoatomic ion transport"/>
    <property type="evidence" value="ECO:0007669"/>
    <property type="project" value="UniProtKB-KW"/>
</dbReference>
<evidence type="ECO:0000256" key="3">
    <source>
        <dbReference type="ARBA" id="ARBA00022448"/>
    </source>
</evidence>
<dbReference type="PANTHER" id="PTHR38762:SF1">
    <property type="entry name" value="CRYPTIC OUTER MEMBRANE PORIN BGLH-RELATED"/>
    <property type="match status" value="1"/>
</dbReference>
<feature type="signal peptide" evidence="10">
    <location>
        <begin position="1"/>
        <end position="24"/>
    </location>
</feature>
<dbReference type="GO" id="GO:0015288">
    <property type="term" value="F:porin activity"/>
    <property type="evidence" value="ECO:0007669"/>
    <property type="project" value="UniProtKB-KW"/>
</dbReference>
<evidence type="ECO:0000256" key="6">
    <source>
        <dbReference type="ARBA" id="ARBA00023065"/>
    </source>
</evidence>
<evidence type="ECO:0000313" key="11">
    <source>
        <dbReference type="EMBL" id="RWR03113.1"/>
    </source>
</evidence>
<keyword evidence="7" id="KW-0626">Porin</keyword>
<dbReference type="GO" id="GO:0046930">
    <property type="term" value="C:pore complex"/>
    <property type="evidence" value="ECO:0007669"/>
    <property type="project" value="UniProtKB-KW"/>
</dbReference>
<proteinExistence type="inferred from homology"/>
<comment type="subcellular location">
    <subcellularLocation>
        <location evidence="1">Cell outer membrane</location>
        <topology evidence="1">Multi-pass membrane protein</topology>
    </subcellularLocation>
</comment>
<dbReference type="PANTHER" id="PTHR38762">
    <property type="entry name" value="CRYPTIC OUTER MEMBRANE PORIN BGLH-RELATED"/>
    <property type="match status" value="1"/>
</dbReference>
<comment type="caution">
    <text evidence="11">The sequence shown here is derived from an EMBL/GenBank/DDBJ whole genome shotgun (WGS) entry which is preliminary data.</text>
</comment>
<dbReference type="Proteomes" id="UP000288794">
    <property type="component" value="Unassembled WGS sequence"/>
</dbReference>
<evidence type="ECO:0000256" key="8">
    <source>
        <dbReference type="ARBA" id="ARBA00023136"/>
    </source>
</evidence>
<comment type="similarity">
    <text evidence="2">Belongs to the porin LamB (TC 1.B.3) family.</text>
</comment>
<keyword evidence="6" id="KW-0406">Ion transport</keyword>
<dbReference type="GO" id="GO:0009279">
    <property type="term" value="C:cell outer membrane"/>
    <property type="evidence" value="ECO:0007669"/>
    <property type="project" value="UniProtKB-SubCell"/>
</dbReference>
<dbReference type="InterPro" id="IPR003192">
    <property type="entry name" value="Porin_LamB"/>
</dbReference>
<dbReference type="GO" id="GO:0015774">
    <property type="term" value="P:polysaccharide transport"/>
    <property type="evidence" value="ECO:0007669"/>
    <property type="project" value="TreeGrafter"/>
</dbReference>
<keyword evidence="4" id="KW-1134">Transmembrane beta strand</keyword>
<keyword evidence="9" id="KW-0998">Cell outer membrane</keyword>
<dbReference type="InterPro" id="IPR036998">
    <property type="entry name" value="Porin_LamB_sf"/>
</dbReference>
<dbReference type="Pfam" id="PF02264">
    <property type="entry name" value="LamB"/>
    <property type="match status" value="1"/>
</dbReference>
<protein>
    <submittedName>
        <fullName evidence="11">Maltoporin</fullName>
    </submittedName>
</protein>
<keyword evidence="8" id="KW-0472">Membrane</keyword>
<keyword evidence="3" id="KW-0813">Transport</keyword>
<sequence length="438" mass="48194">MIMLRKYPLAVAVAAAVISTQAGAVDFKGYARSGIGWTGSGGEQQCFQATGANSKYRLGNECETYAEIQLGQEVWKEGEKSFYVDSMIGYAVSQLNDDEQTSPSVRQMNVVGKNLFDALPGANIWAGKRYYKRHDVHMIDFYYWDVSGPGGGIEDIDLGFGKLSLAATRNSEAGGSEAFINGSTTGTQKNRANDIFDVRLGGMEINPGGSLEVGFDYGSANDTKGFHPVVEDATKDGWMGTIEHTQTFGPNDSLNKFVVQYATDAMTQTTGRPRTAENADGHMVRVIDHGAIDFNDTWSLMYVGMYQDVDRDNGNGTTWYTAGVRPMFKWTPIMSTLLEVGYDNVKSQNTGDRNSQYKVTLAQQWQAGNSIWSRPAIRVFATYAKWDEKWGYASSTDGDRNNVAGFTPGVAYSDSGLHTFSRGDDDEISFGVQMEAWW</sequence>
<evidence type="ECO:0000313" key="12">
    <source>
        <dbReference type="Proteomes" id="UP000288794"/>
    </source>
</evidence>
<dbReference type="InterPro" id="IPR050286">
    <property type="entry name" value="G_neg_Bact_CarbUptk_Porin"/>
</dbReference>
<evidence type="ECO:0000256" key="9">
    <source>
        <dbReference type="ARBA" id="ARBA00023237"/>
    </source>
</evidence>
<evidence type="ECO:0000256" key="5">
    <source>
        <dbReference type="ARBA" id="ARBA00022692"/>
    </source>
</evidence>
<dbReference type="AlphaFoldDB" id="A0A443IGC1"/>